<dbReference type="RefSeq" id="WP_290297467.1">
    <property type="nucleotide sequence ID" value="NZ_JAUFQR010000001.1"/>
</dbReference>
<keyword evidence="1" id="KW-0732">Signal</keyword>
<name>A0ABV7XW02_9FLAO</name>
<evidence type="ECO:0000313" key="2">
    <source>
        <dbReference type="EMBL" id="MFC3756754.1"/>
    </source>
</evidence>
<dbReference type="EMBL" id="JBHRYO010000002">
    <property type="protein sequence ID" value="MFC3756754.1"/>
    <property type="molecule type" value="Genomic_DNA"/>
</dbReference>
<evidence type="ECO:0000313" key="3">
    <source>
        <dbReference type="Proteomes" id="UP001595735"/>
    </source>
</evidence>
<evidence type="ECO:0008006" key="4">
    <source>
        <dbReference type="Google" id="ProtNLM"/>
    </source>
</evidence>
<evidence type="ECO:0000256" key="1">
    <source>
        <dbReference type="SAM" id="SignalP"/>
    </source>
</evidence>
<reference evidence="3" key="1">
    <citation type="journal article" date="2019" name="Int. J. Syst. Evol. Microbiol.">
        <title>The Global Catalogue of Microorganisms (GCM) 10K type strain sequencing project: providing services to taxonomists for standard genome sequencing and annotation.</title>
        <authorList>
            <consortium name="The Broad Institute Genomics Platform"/>
            <consortium name="The Broad Institute Genome Sequencing Center for Infectious Disease"/>
            <person name="Wu L."/>
            <person name="Ma J."/>
        </authorList>
    </citation>
    <scope>NUCLEOTIDE SEQUENCE [LARGE SCALE GENOMIC DNA]</scope>
    <source>
        <strain evidence="3">CECT 7798</strain>
    </source>
</reference>
<feature type="chain" id="PRO_5046791467" description="C1q domain-containing protein" evidence="1">
    <location>
        <begin position="19"/>
        <end position="270"/>
    </location>
</feature>
<organism evidence="2 3">
    <name type="scientific">Chryseobacterium tructae</name>
    <dbReference type="NCBI Taxonomy" id="1037380"/>
    <lineage>
        <taxon>Bacteria</taxon>
        <taxon>Pseudomonadati</taxon>
        <taxon>Bacteroidota</taxon>
        <taxon>Flavobacteriia</taxon>
        <taxon>Flavobacteriales</taxon>
        <taxon>Weeksellaceae</taxon>
        <taxon>Chryseobacterium group</taxon>
        <taxon>Chryseobacterium</taxon>
    </lineage>
</organism>
<proteinExistence type="predicted"/>
<protein>
    <recommendedName>
        <fullName evidence="4">C1q domain-containing protein</fullName>
    </recommendedName>
</protein>
<feature type="signal peptide" evidence="1">
    <location>
        <begin position="1"/>
        <end position="18"/>
    </location>
</feature>
<accession>A0ABV7XW02</accession>
<keyword evidence="3" id="KW-1185">Reference proteome</keyword>
<comment type="caution">
    <text evidence="2">The sequence shown here is derived from an EMBL/GenBank/DDBJ whole genome shotgun (WGS) entry which is preliminary data.</text>
</comment>
<sequence>MKRIVFFFKVLVSVPLLSQVGINEINPSATLDIKSKGNTNGTKALEINNSNGQEMVTVLDNGNVGINVPSPKAKLHTNGSLRYENLPVISGNLSPLAIKGDGTVGTYVPAPTKYLYMTIASTVAIPNFPLADQNQYTSIPLTSAQSVTNTINAGFGTDSSVMFNINGITSSGSNVNCISFPEAGVYKINLNYYTSCTGEPTAHSGFNFLGIGTVLFKADAGSTVYNGLAVVRYNALTIRTNAGEVAPNSYNFALPHNVFLILRRLLQIKK</sequence>
<gene>
    <name evidence="2" type="ORF">ACFONJ_12305</name>
</gene>
<dbReference type="Proteomes" id="UP001595735">
    <property type="component" value="Unassembled WGS sequence"/>
</dbReference>